<organism evidence="11 12">
    <name type="scientific">Parthenolecanium corni</name>
    <dbReference type="NCBI Taxonomy" id="536013"/>
    <lineage>
        <taxon>Eukaryota</taxon>
        <taxon>Metazoa</taxon>
        <taxon>Ecdysozoa</taxon>
        <taxon>Arthropoda</taxon>
        <taxon>Hexapoda</taxon>
        <taxon>Insecta</taxon>
        <taxon>Pterygota</taxon>
        <taxon>Neoptera</taxon>
        <taxon>Paraneoptera</taxon>
        <taxon>Hemiptera</taxon>
        <taxon>Sternorrhyncha</taxon>
        <taxon>Coccoidea</taxon>
        <taxon>Coccidae</taxon>
        <taxon>Parthenolecanium</taxon>
    </lineage>
</organism>
<keyword evidence="3" id="KW-0255">Endonuclease</keyword>
<gene>
    <name evidence="11" type="ORF">V9T40_001083</name>
</gene>
<evidence type="ECO:0000256" key="6">
    <source>
        <dbReference type="ARBA" id="ARBA00022908"/>
    </source>
</evidence>
<dbReference type="Gene3D" id="3.30.420.10">
    <property type="entry name" value="Ribonuclease H-like superfamily/Ribonuclease H"/>
    <property type="match status" value="1"/>
</dbReference>
<dbReference type="InterPro" id="IPR012337">
    <property type="entry name" value="RNaseH-like_sf"/>
</dbReference>
<evidence type="ECO:0000256" key="8">
    <source>
        <dbReference type="ARBA" id="ARBA00022932"/>
    </source>
</evidence>
<keyword evidence="12" id="KW-1185">Reference proteome</keyword>
<reference evidence="11 12" key="1">
    <citation type="submission" date="2024-03" db="EMBL/GenBank/DDBJ databases">
        <title>Adaptation during the transition from Ophiocordyceps entomopathogen to insect associate is accompanied by gene loss and intensified selection.</title>
        <authorList>
            <person name="Ward C.M."/>
            <person name="Onetto C.A."/>
            <person name="Borneman A.R."/>
        </authorList>
    </citation>
    <scope>NUCLEOTIDE SEQUENCE [LARGE SCALE GENOMIC DNA]</scope>
    <source>
        <strain evidence="11">AWRI1</strain>
        <tissue evidence="11">Single Adult Female</tissue>
    </source>
</reference>
<evidence type="ECO:0000256" key="5">
    <source>
        <dbReference type="ARBA" id="ARBA00022842"/>
    </source>
</evidence>
<accession>A0AAN9Y112</accession>
<dbReference type="PANTHER" id="PTHR42648:SF11">
    <property type="entry name" value="TRANSPOSON TY4-P GAG-POL POLYPROTEIN"/>
    <property type="match status" value="1"/>
</dbReference>
<protein>
    <recommendedName>
        <fullName evidence="10">Integrase catalytic domain-containing protein</fullName>
    </recommendedName>
</protein>
<evidence type="ECO:0000256" key="1">
    <source>
        <dbReference type="ARBA" id="ARBA00022722"/>
    </source>
</evidence>
<dbReference type="GO" id="GO:0003964">
    <property type="term" value="F:RNA-directed DNA polymerase activity"/>
    <property type="evidence" value="ECO:0007669"/>
    <property type="project" value="UniProtKB-KW"/>
</dbReference>
<dbReference type="GO" id="GO:0015074">
    <property type="term" value="P:DNA integration"/>
    <property type="evidence" value="ECO:0007669"/>
    <property type="project" value="UniProtKB-KW"/>
</dbReference>
<dbReference type="GO" id="GO:0003887">
    <property type="term" value="F:DNA-directed DNA polymerase activity"/>
    <property type="evidence" value="ECO:0007669"/>
    <property type="project" value="UniProtKB-KW"/>
</dbReference>
<sequence>MTYKICEVCIPAKATKKSCPSVCFKNTEPLKLIHTDLMGPITPSSFQFGNKYIITFTDDATRYVWAYPLPDKTCVHVAVSKFLNNVRLLKGQSATVQEFRLDNGTEYLTEDMKDLLKKEKITLSPVPPYTYSKFKWYS</sequence>
<evidence type="ECO:0000256" key="4">
    <source>
        <dbReference type="ARBA" id="ARBA00022801"/>
    </source>
</evidence>
<evidence type="ECO:0000256" key="2">
    <source>
        <dbReference type="ARBA" id="ARBA00022723"/>
    </source>
</evidence>
<dbReference type="GO" id="GO:0003676">
    <property type="term" value="F:nucleic acid binding"/>
    <property type="evidence" value="ECO:0007669"/>
    <property type="project" value="InterPro"/>
</dbReference>
<evidence type="ECO:0000313" key="12">
    <source>
        <dbReference type="Proteomes" id="UP001367676"/>
    </source>
</evidence>
<dbReference type="AlphaFoldDB" id="A0AAN9Y112"/>
<dbReference type="InterPro" id="IPR001584">
    <property type="entry name" value="Integrase_cat-core"/>
</dbReference>
<keyword evidence="4" id="KW-0378">Hydrolase</keyword>
<proteinExistence type="predicted"/>
<keyword evidence="5" id="KW-0460">Magnesium</keyword>
<keyword evidence="1" id="KW-0540">Nuclease</keyword>
<evidence type="ECO:0000313" key="11">
    <source>
        <dbReference type="EMBL" id="KAK7580454.1"/>
    </source>
</evidence>
<feature type="domain" description="Integrase catalytic" evidence="10">
    <location>
        <begin position="25"/>
        <end position="138"/>
    </location>
</feature>
<dbReference type="GO" id="GO:0006310">
    <property type="term" value="P:DNA recombination"/>
    <property type="evidence" value="ECO:0007669"/>
    <property type="project" value="UniProtKB-KW"/>
</dbReference>
<dbReference type="Proteomes" id="UP001367676">
    <property type="component" value="Unassembled WGS sequence"/>
</dbReference>
<dbReference type="PROSITE" id="PS50994">
    <property type="entry name" value="INTEGRASE"/>
    <property type="match status" value="1"/>
</dbReference>
<dbReference type="InterPro" id="IPR039537">
    <property type="entry name" value="Retrotran_Ty1/copia-like"/>
</dbReference>
<evidence type="ECO:0000256" key="3">
    <source>
        <dbReference type="ARBA" id="ARBA00022759"/>
    </source>
</evidence>
<dbReference type="GO" id="GO:0016787">
    <property type="term" value="F:hydrolase activity"/>
    <property type="evidence" value="ECO:0007669"/>
    <property type="project" value="UniProtKB-KW"/>
</dbReference>
<keyword evidence="6" id="KW-0229">DNA integration</keyword>
<dbReference type="InterPro" id="IPR036397">
    <property type="entry name" value="RNaseH_sf"/>
</dbReference>
<name>A0AAN9Y112_9HEMI</name>
<keyword evidence="9" id="KW-0233">DNA recombination</keyword>
<keyword evidence="8" id="KW-0548">Nucleotidyltransferase</keyword>
<evidence type="ECO:0000256" key="9">
    <source>
        <dbReference type="ARBA" id="ARBA00023172"/>
    </source>
</evidence>
<evidence type="ECO:0000259" key="10">
    <source>
        <dbReference type="PROSITE" id="PS50994"/>
    </source>
</evidence>
<keyword evidence="7" id="KW-0695">RNA-directed DNA polymerase</keyword>
<dbReference type="GO" id="GO:0004519">
    <property type="term" value="F:endonuclease activity"/>
    <property type="evidence" value="ECO:0007669"/>
    <property type="project" value="UniProtKB-KW"/>
</dbReference>
<keyword evidence="8" id="KW-0239">DNA-directed DNA polymerase</keyword>
<dbReference type="PANTHER" id="PTHR42648">
    <property type="entry name" value="TRANSPOSASE, PUTATIVE-RELATED"/>
    <property type="match status" value="1"/>
</dbReference>
<dbReference type="SUPFAM" id="SSF53098">
    <property type="entry name" value="Ribonuclease H-like"/>
    <property type="match status" value="1"/>
</dbReference>
<dbReference type="GO" id="GO:0046872">
    <property type="term" value="F:metal ion binding"/>
    <property type="evidence" value="ECO:0007669"/>
    <property type="project" value="UniProtKB-KW"/>
</dbReference>
<dbReference type="EMBL" id="JBBCAQ010000034">
    <property type="protein sequence ID" value="KAK7580454.1"/>
    <property type="molecule type" value="Genomic_DNA"/>
</dbReference>
<comment type="caution">
    <text evidence="11">The sequence shown here is derived from an EMBL/GenBank/DDBJ whole genome shotgun (WGS) entry which is preliminary data.</text>
</comment>
<evidence type="ECO:0000256" key="7">
    <source>
        <dbReference type="ARBA" id="ARBA00022918"/>
    </source>
</evidence>
<dbReference type="Pfam" id="PF00665">
    <property type="entry name" value="rve"/>
    <property type="match status" value="1"/>
</dbReference>
<keyword evidence="2" id="KW-0479">Metal-binding</keyword>
<keyword evidence="8" id="KW-0808">Transferase</keyword>